<dbReference type="GO" id="GO:0015074">
    <property type="term" value="P:DNA integration"/>
    <property type="evidence" value="ECO:0007669"/>
    <property type="project" value="InterPro"/>
</dbReference>
<feature type="region of interest" description="Disordered" evidence="1">
    <location>
        <begin position="846"/>
        <end position="868"/>
    </location>
</feature>
<feature type="compositionally biased region" description="Basic residues" evidence="1">
    <location>
        <begin position="36"/>
        <end position="49"/>
    </location>
</feature>
<dbReference type="InterPro" id="IPR012337">
    <property type="entry name" value="RNaseH-like_sf"/>
</dbReference>
<feature type="region of interest" description="Disordered" evidence="1">
    <location>
        <begin position="440"/>
        <end position="487"/>
    </location>
</feature>
<dbReference type="VEuPathDB" id="CryptoDB:Cvel_12825"/>
<dbReference type="AlphaFoldDB" id="A0A0G4IBP6"/>
<proteinExistence type="predicted"/>
<evidence type="ECO:0000313" key="3">
    <source>
        <dbReference type="EMBL" id="CEM54499.1"/>
    </source>
</evidence>
<dbReference type="InterPro" id="IPR001584">
    <property type="entry name" value="Integrase_cat-core"/>
</dbReference>
<feature type="region of interest" description="Disordered" evidence="1">
    <location>
        <begin position="143"/>
        <end position="162"/>
    </location>
</feature>
<dbReference type="EMBL" id="CDMZ01005793">
    <property type="protein sequence ID" value="CEM54499.1"/>
    <property type="molecule type" value="Genomic_DNA"/>
</dbReference>
<gene>
    <name evidence="3" type="ORF">Cvel_12825</name>
</gene>
<feature type="region of interest" description="Disordered" evidence="1">
    <location>
        <begin position="1"/>
        <end position="80"/>
    </location>
</feature>
<organism evidence="3">
    <name type="scientific">Chromera velia CCMP2878</name>
    <dbReference type="NCBI Taxonomy" id="1169474"/>
    <lineage>
        <taxon>Eukaryota</taxon>
        <taxon>Sar</taxon>
        <taxon>Alveolata</taxon>
        <taxon>Colpodellida</taxon>
        <taxon>Chromeraceae</taxon>
        <taxon>Chromera</taxon>
    </lineage>
</organism>
<dbReference type="PhylomeDB" id="A0A0G4IBP6"/>
<feature type="compositionally biased region" description="Basic and acidic residues" evidence="1">
    <location>
        <begin position="466"/>
        <end position="485"/>
    </location>
</feature>
<sequence length="982" mass="108731">MRSKKAGSGGVSEESRNPRPQTHQEFGAAAEGRSAGKGKGKGRNKKGKNKREVTPSSSSGKEATAAAVASDSGQSPSDDKPCKGCGFTFYKKPELGCRAANATCNVEGCGQKGYWARVCPKKNKGGRQAHGAAAIAMRSGTTFDMRRDGSSEGGSRASSKKAIRRSGGFVRATFRNAKRFEDEWIDGEEESKVATPMEMFIGAAEGKECNSAIADSGCSFSLSPPSFKKFSVGKEKRRVNFRIASDVAPLVTEIVHTIHLPVRDRQKRVRLVPDKAAIDPSVSRTLLACGKRDLTLRGESGKPSWVKLRDVDGHEFLAVLDMSGPVPTLLLCTDEKEIATAYKTKMGRHNGELVESVFSSFVSAFTGEGKDENTVTPEKRKHLLYVLHSHLAHATAEKLFATLKEKGVGLSFSLQECRDVRRECRACREVNFRRRRLKRTGWKAKKRGKRKEKKEGKASSAVGGASERESDDSSEKSAGSREQGGKKKRKIKFNRIIFHDLKDMKRKALGGFCYVSVIVDQAFRRVSLMALRKKDHAQRHLLSWTRRWEVAGFGKPLIVRSDNGGEFSGDEEYLCVCSELGVGNDFGPPGTPEVQVFVERVNLSFFSLMNKVLLQVRILFYMWPAILPGVANALNEVVHSSIGRSPNACIYGRPSGIPSVSVGDVVRIIDPSFRSPLAPFEKTECALFGGVIGPRSVSVLLCRAGRWKALRVHPFHIAVEEWLGVGTKDFDADRRGIDGKGEEESLSLGNELFVGWDLSDNRTDGVLGLDDARSDRVEPEEDVDLPPLQSLPKGVRSAVLKGLLVRDSNGALFPAQLIKEGERQMRGASISRLESLPDEILYRLAEDDCPPEDNPQPPAQSDSSLDDAPLEDVLDELFRVDRVMEQVAEEANAAEFVRWSQMTKKQRRQVVRERRRRRRQMTEERVSKSLDVHFEMACAVLKAEKARKLLQRENEAKGHILATKEEIEEGLFKEADRKELTR</sequence>
<evidence type="ECO:0000259" key="2">
    <source>
        <dbReference type="PROSITE" id="PS50994"/>
    </source>
</evidence>
<dbReference type="PROSITE" id="PS50994">
    <property type="entry name" value="INTEGRASE"/>
    <property type="match status" value="1"/>
</dbReference>
<feature type="compositionally biased region" description="Basic residues" evidence="1">
    <location>
        <begin position="440"/>
        <end position="452"/>
    </location>
</feature>
<accession>A0A0G4IBP6</accession>
<reference evidence="3" key="1">
    <citation type="submission" date="2014-11" db="EMBL/GenBank/DDBJ databases">
        <authorList>
            <person name="Otto D Thomas"/>
            <person name="Naeem Raeece"/>
        </authorList>
    </citation>
    <scope>NUCLEOTIDE SEQUENCE</scope>
</reference>
<dbReference type="Gene3D" id="3.30.420.10">
    <property type="entry name" value="Ribonuclease H-like superfamily/Ribonuclease H"/>
    <property type="match status" value="1"/>
</dbReference>
<dbReference type="SUPFAM" id="SSF53098">
    <property type="entry name" value="Ribonuclease H-like"/>
    <property type="match status" value="1"/>
</dbReference>
<dbReference type="InterPro" id="IPR036397">
    <property type="entry name" value="RNaseH_sf"/>
</dbReference>
<dbReference type="GO" id="GO:0003676">
    <property type="term" value="F:nucleic acid binding"/>
    <property type="evidence" value="ECO:0007669"/>
    <property type="project" value="InterPro"/>
</dbReference>
<feature type="domain" description="Integrase catalytic" evidence="2">
    <location>
        <begin position="486"/>
        <end position="654"/>
    </location>
</feature>
<name>A0A0G4IBP6_9ALVE</name>
<evidence type="ECO:0000256" key="1">
    <source>
        <dbReference type="SAM" id="MobiDB-lite"/>
    </source>
</evidence>
<protein>
    <recommendedName>
        <fullName evidence="2">Integrase catalytic domain-containing protein</fullName>
    </recommendedName>
</protein>